<dbReference type="AlphaFoldDB" id="K9X5L9"/>
<dbReference type="EMBL" id="CP003642">
    <property type="protein sequence ID" value="AFZ27371.1"/>
    <property type="molecule type" value="Genomic_DNA"/>
</dbReference>
<protein>
    <submittedName>
        <fullName evidence="1">Uncharacterized protein</fullName>
    </submittedName>
</protein>
<proteinExistence type="predicted"/>
<reference evidence="1 2" key="1">
    <citation type="submission" date="2012-06" db="EMBL/GenBank/DDBJ databases">
        <title>Finished chromosome of genome of Cylindrospermum stagnale PCC 7417.</title>
        <authorList>
            <consortium name="US DOE Joint Genome Institute"/>
            <person name="Gugger M."/>
            <person name="Coursin T."/>
            <person name="Rippka R."/>
            <person name="Tandeau De Marsac N."/>
            <person name="Huntemann M."/>
            <person name="Wei C.-L."/>
            <person name="Han J."/>
            <person name="Detter J.C."/>
            <person name="Han C."/>
            <person name="Tapia R."/>
            <person name="Chen A."/>
            <person name="Kyrpides N."/>
            <person name="Mavromatis K."/>
            <person name="Markowitz V."/>
            <person name="Szeto E."/>
            <person name="Ivanova N."/>
            <person name="Pagani I."/>
            <person name="Pati A."/>
            <person name="Goodwin L."/>
            <person name="Nordberg H.P."/>
            <person name="Cantor M.N."/>
            <person name="Hua S.X."/>
            <person name="Woyke T."/>
            <person name="Kerfeld C.A."/>
        </authorList>
    </citation>
    <scope>NUCLEOTIDE SEQUENCE [LARGE SCALE GENOMIC DNA]</scope>
    <source>
        <strain evidence="1 2">PCC 7417</strain>
    </source>
</reference>
<evidence type="ECO:0000313" key="2">
    <source>
        <dbReference type="Proteomes" id="UP000010475"/>
    </source>
</evidence>
<dbReference type="KEGG" id="csg:Cylst_5346"/>
<sequence length="84" mass="9635">MDKLVISDLHPTDIDSFLYDLYPAQAKTILGGLLSDQYPNARILTIHGDTNSRSTTYEGAGNYHDNKINTVDYSRSTYVWYRSW</sequence>
<dbReference type="Proteomes" id="UP000010475">
    <property type="component" value="Chromosome"/>
</dbReference>
<gene>
    <name evidence="1" type="ORF">Cylst_5346</name>
</gene>
<name>K9X5L9_9NOST</name>
<evidence type="ECO:0000313" key="1">
    <source>
        <dbReference type="EMBL" id="AFZ27371.1"/>
    </source>
</evidence>
<keyword evidence="2" id="KW-1185">Reference proteome</keyword>
<organism evidence="1 2">
    <name type="scientific">Cylindrospermum stagnale PCC 7417</name>
    <dbReference type="NCBI Taxonomy" id="56107"/>
    <lineage>
        <taxon>Bacteria</taxon>
        <taxon>Bacillati</taxon>
        <taxon>Cyanobacteriota</taxon>
        <taxon>Cyanophyceae</taxon>
        <taxon>Nostocales</taxon>
        <taxon>Nostocaceae</taxon>
        <taxon>Cylindrospermum</taxon>
    </lineage>
</organism>
<dbReference type="HOGENOM" id="CLU_2522019_0_0_3"/>
<accession>K9X5L9</accession>
<dbReference type="eggNOG" id="ENOG5031ZQQ">
    <property type="taxonomic scope" value="Bacteria"/>
</dbReference>